<sequence>MRRSILPIAFILVLTLQIFQSCKKNEEEPPVTNKPGDSLIAFKLVRAIHWTDGIEAEVLYNTDSTLKQINYSLASQTSSTIFEWENKKIKTIFEDKSLYQSTYSYDNGRISNYVIGTKQPGYPVTHKMEFSYNTNGQPNKLKFSTTNEAGTQLKTETTYEYNSGGDLIKITTINGNSIITDVIDQYSDSVVFNPLIFVAVGLAEGYTINNLPVLSRMTKFPAKIVRTIKNGNDPAYIDRVSENICKISNKQIDTIKAIVTFPKTPQGDRNVTAAFEYK</sequence>
<dbReference type="Proteomes" id="UP000260644">
    <property type="component" value="Unassembled WGS sequence"/>
</dbReference>
<accession>A0A3E1YHH0</accession>
<protein>
    <recommendedName>
        <fullName evidence="3">DUF4595 domain-containing protein</fullName>
    </recommendedName>
</protein>
<dbReference type="AlphaFoldDB" id="A0A3E1YHH0"/>
<evidence type="ECO:0000313" key="1">
    <source>
        <dbReference type="EMBL" id="RFS26816.1"/>
    </source>
</evidence>
<evidence type="ECO:0000313" key="2">
    <source>
        <dbReference type="Proteomes" id="UP000260644"/>
    </source>
</evidence>
<proteinExistence type="predicted"/>
<keyword evidence="2" id="KW-1185">Reference proteome</keyword>
<name>A0A3E1YHH0_9BACT</name>
<dbReference type="PROSITE" id="PS51257">
    <property type="entry name" value="PROKAR_LIPOPROTEIN"/>
    <property type="match status" value="1"/>
</dbReference>
<dbReference type="RefSeq" id="WP_116974010.1">
    <property type="nucleotide sequence ID" value="NZ_QPMM01000001.1"/>
</dbReference>
<evidence type="ECO:0008006" key="3">
    <source>
        <dbReference type="Google" id="ProtNLM"/>
    </source>
</evidence>
<dbReference type="OrthoDB" id="951589at2"/>
<comment type="caution">
    <text evidence="1">The sequence shown here is derived from an EMBL/GenBank/DDBJ whole genome shotgun (WGS) entry which is preliminary data.</text>
</comment>
<dbReference type="EMBL" id="QPMM01000001">
    <property type="protein sequence ID" value="RFS26816.1"/>
    <property type="molecule type" value="Genomic_DNA"/>
</dbReference>
<gene>
    <name evidence="1" type="ORF">DVR12_03255</name>
</gene>
<reference evidence="1 2" key="1">
    <citation type="submission" date="2018-07" db="EMBL/GenBank/DDBJ databases">
        <title>Chitinophaga K2CV101002-2 sp. nov., isolated from a monsoon evergreen broad-leaved forest soil.</title>
        <authorList>
            <person name="Lv Y."/>
        </authorList>
    </citation>
    <scope>NUCLEOTIDE SEQUENCE [LARGE SCALE GENOMIC DNA]</scope>
    <source>
        <strain evidence="1 2">GDMCC 1.1288</strain>
    </source>
</reference>
<organism evidence="1 2">
    <name type="scientific">Chitinophaga silvatica</name>
    <dbReference type="NCBI Taxonomy" id="2282649"/>
    <lineage>
        <taxon>Bacteria</taxon>
        <taxon>Pseudomonadati</taxon>
        <taxon>Bacteroidota</taxon>
        <taxon>Chitinophagia</taxon>
        <taxon>Chitinophagales</taxon>
        <taxon>Chitinophagaceae</taxon>
        <taxon>Chitinophaga</taxon>
    </lineage>
</organism>